<protein>
    <submittedName>
        <fullName evidence="1">Uncharacterized protein</fullName>
    </submittedName>
</protein>
<dbReference type="Proteomes" id="UP000823990">
    <property type="component" value="Unassembled WGS sequence"/>
</dbReference>
<comment type="caution">
    <text evidence="1">The sequence shown here is derived from an EMBL/GenBank/DDBJ whole genome shotgun (WGS) entry which is preliminary data.</text>
</comment>
<evidence type="ECO:0000313" key="2">
    <source>
        <dbReference type="Proteomes" id="UP000823990"/>
    </source>
</evidence>
<accession>A0A9D1PZW4</accession>
<dbReference type="EMBL" id="DXHS01000076">
    <property type="protein sequence ID" value="HIW02679.1"/>
    <property type="molecule type" value="Genomic_DNA"/>
</dbReference>
<name>A0A9D1PZW4_9FIRM</name>
<organism evidence="1 2">
    <name type="scientific">Candidatus Protoclostridium stercorigallinarum</name>
    <dbReference type="NCBI Taxonomy" id="2838741"/>
    <lineage>
        <taxon>Bacteria</taxon>
        <taxon>Bacillati</taxon>
        <taxon>Bacillota</taxon>
        <taxon>Clostridia</taxon>
        <taxon>Candidatus Protoclostridium</taxon>
    </lineage>
</organism>
<reference evidence="1" key="1">
    <citation type="journal article" date="2021" name="PeerJ">
        <title>Extensive microbial diversity within the chicken gut microbiome revealed by metagenomics and culture.</title>
        <authorList>
            <person name="Gilroy R."/>
            <person name="Ravi A."/>
            <person name="Getino M."/>
            <person name="Pursley I."/>
            <person name="Horton D.L."/>
            <person name="Alikhan N.F."/>
            <person name="Baker D."/>
            <person name="Gharbi K."/>
            <person name="Hall N."/>
            <person name="Watson M."/>
            <person name="Adriaenssens E.M."/>
            <person name="Foster-Nyarko E."/>
            <person name="Jarju S."/>
            <person name="Secka A."/>
            <person name="Antonio M."/>
            <person name="Oren A."/>
            <person name="Chaudhuri R.R."/>
            <person name="La Ragione R."/>
            <person name="Hildebrand F."/>
            <person name="Pallen M.J."/>
        </authorList>
    </citation>
    <scope>NUCLEOTIDE SEQUENCE</scope>
    <source>
        <strain evidence="1">12435</strain>
    </source>
</reference>
<reference evidence="1" key="2">
    <citation type="submission" date="2021-04" db="EMBL/GenBank/DDBJ databases">
        <authorList>
            <person name="Gilroy R."/>
        </authorList>
    </citation>
    <scope>NUCLEOTIDE SEQUENCE</scope>
    <source>
        <strain evidence="1">12435</strain>
    </source>
</reference>
<evidence type="ECO:0000313" key="1">
    <source>
        <dbReference type="EMBL" id="HIW02679.1"/>
    </source>
</evidence>
<dbReference type="AlphaFoldDB" id="A0A9D1PZW4"/>
<gene>
    <name evidence="1" type="ORF">H9892_05005</name>
</gene>
<sequence length="184" mass="20063">MKIVYAFEAEFGCVMLLNGAFNEKADRVNYPAGSPLYVTVLPLTAMLLPYTVKLLGGKVMSNAELAKSVEVNAERYIVTLSERHNYVYSPRASAVRRPQSLPEKLLAAVKSGDIAAARALMAPELESTVTDAAMIEFFAPYSSVVANPFPDLPATHYMTVPDSHKGIGFKFSITGNKITDIEEI</sequence>
<proteinExistence type="predicted"/>